<sequence>MTEPVVPADPAEISGTQNPDIDVVIAVHTTTRPLSRAIASCLNGSQGLRIRITVVCHNISAEEINRSADTQHDNILRYLELHDGKNSPAGPKNAGLNSTTAPFVCVLDSDDFLEPGALANWYQLLNEKNADAVIAPVRHESGPIIKTPRVRLGRTENLDPVKDRLPYATAVRGLWRTNLGRFGEFRYVEGLRTAEDLAPGLQLYFSGGRFLFPAKGPAYVLGNESDDRVTSDLLPLAEEFLAIFRLPDEWLKELSPAARKGIAVKLARTSLVSALKRRGSGADWGIDERSAVQQLVEFLTELAPEFRKPLSAAEDNLILGSLVAAREPDTFLSAIQAFENANVILRTLGKHPLGNLDPDSAFRQIIRAALDRRQ</sequence>
<dbReference type="AlphaFoldDB" id="A0A2V3DPN0"/>
<feature type="domain" description="Glycosyltransferase 2-like" evidence="1">
    <location>
        <begin position="23"/>
        <end position="152"/>
    </location>
</feature>
<name>A0A2V3DPN0_9MICC</name>
<evidence type="ECO:0000313" key="3">
    <source>
        <dbReference type="Proteomes" id="UP000246303"/>
    </source>
</evidence>
<reference evidence="2 3" key="1">
    <citation type="submission" date="2018-05" db="EMBL/GenBank/DDBJ databases">
        <title>Genetic diversity of glacier-inhabiting Cryobacterium bacteria in China and description of Cryobacterium mengkeensis sp. nov. and Arthrobacter glacialis sp. nov.</title>
        <authorList>
            <person name="Liu Q."/>
            <person name="Xin Y.-H."/>
        </authorList>
    </citation>
    <scope>NUCLEOTIDE SEQUENCE [LARGE SCALE GENOMIC DNA]</scope>
    <source>
        <strain evidence="2 3">GP3</strain>
    </source>
</reference>
<dbReference type="Proteomes" id="UP000246303">
    <property type="component" value="Unassembled WGS sequence"/>
</dbReference>
<organism evidence="2 3">
    <name type="scientific">Arthrobacter psychrochitiniphilus</name>
    <dbReference type="NCBI Taxonomy" id="291045"/>
    <lineage>
        <taxon>Bacteria</taxon>
        <taxon>Bacillati</taxon>
        <taxon>Actinomycetota</taxon>
        <taxon>Actinomycetes</taxon>
        <taxon>Micrococcales</taxon>
        <taxon>Micrococcaceae</taxon>
        <taxon>Arthrobacter</taxon>
    </lineage>
</organism>
<comment type="caution">
    <text evidence="2">The sequence shown here is derived from an EMBL/GenBank/DDBJ whole genome shotgun (WGS) entry which is preliminary data.</text>
</comment>
<evidence type="ECO:0000313" key="2">
    <source>
        <dbReference type="EMBL" id="PXA64895.1"/>
    </source>
</evidence>
<protein>
    <recommendedName>
        <fullName evidence="1">Glycosyltransferase 2-like domain-containing protein</fullName>
    </recommendedName>
</protein>
<dbReference type="Pfam" id="PF00535">
    <property type="entry name" value="Glycos_transf_2"/>
    <property type="match status" value="1"/>
</dbReference>
<dbReference type="EMBL" id="QHLZ01000007">
    <property type="protein sequence ID" value="PXA64895.1"/>
    <property type="molecule type" value="Genomic_DNA"/>
</dbReference>
<dbReference type="OrthoDB" id="3171021at2"/>
<accession>A0A2V3DPN0</accession>
<evidence type="ECO:0000259" key="1">
    <source>
        <dbReference type="Pfam" id="PF00535"/>
    </source>
</evidence>
<dbReference type="CDD" id="cd00761">
    <property type="entry name" value="Glyco_tranf_GTA_type"/>
    <property type="match status" value="1"/>
</dbReference>
<dbReference type="RefSeq" id="WP_110106560.1">
    <property type="nucleotide sequence ID" value="NZ_JACBZZ010000001.1"/>
</dbReference>
<keyword evidence="3" id="KW-1185">Reference proteome</keyword>
<dbReference type="Gene3D" id="3.90.550.10">
    <property type="entry name" value="Spore Coat Polysaccharide Biosynthesis Protein SpsA, Chain A"/>
    <property type="match status" value="1"/>
</dbReference>
<dbReference type="InterPro" id="IPR001173">
    <property type="entry name" value="Glyco_trans_2-like"/>
</dbReference>
<dbReference type="SUPFAM" id="SSF53448">
    <property type="entry name" value="Nucleotide-diphospho-sugar transferases"/>
    <property type="match status" value="1"/>
</dbReference>
<dbReference type="InterPro" id="IPR029044">
    <property type="entry name" value="Nucleotide-diphossugar_trans"/>
</dbReference>
<gene>
    <name evidence="2" type="ORF">CVS29_11870</name>
</gene>
<proteinExistence type="predicted"/>